<keyword evidence="3" id="KW-1185">Reference proteome</keyword>
<evidence type="ECO:0000313" key="3">
    <source>
        <dbReference type="Proteomes" id="UP000782241"/>
    </source>
</evidence>
<feature type="region of interest" description="Disordered" evidence="1">
    <location>
        <begin position="1"/>
        <end position="42"/>
    </location>
</feature>
<dbReference type="AlphaFoldDB" id="A0A9P7KTP5"/>
<proteinExistence type="predicted"/>
<name>A0A9P7KTP5_9HYPO</name>
<dbReference type="Proteomes" id="UP000782241">
    <property type="component" value="Unassembled WGS sequence"/>
</dbReference>
<accession>A0A9P7KTP5</accession>
<dbReference type="EMBL" id="JAGPUO010000014">
    <property type="protein sequence ID" value="KAG5658636.1"/>
    <property type="molecule type" value="Genomic_DNA"/>
</dbReference>
<organism evidence="2 3">
    <name type="scientific">Fusarium avenaceum</name>
    <dbReference type="NCBI Taxonomy" id="40199"/>
    <lineage>
        <taxon>Eukaryota</taxon>
        <taxon>Fungi</taxon>
        <taxon>Dikarya</taxon>
        <taxon>Ascomycota</taxon>
        <taxon>Pezizomycotina</taxon>
        <taxon>Sordariomycetes</taxon>
        <taxon>Hypocreomycetidae</taxon>
        <taxon>Hypocreales</taxon>
        <taxon>Nectriaceae</taxon>
        <taxon>Fusarium</taxon>
        <taxon>Fusarium tricinctum species complex</taxon>
    </lineage>
</organism>
<comment type="caution">
    <text evidence="2">The sequence shown here is derived from an EMBL/GenBank/DDBJ whole genome shotgun (WGS) entry which is preliminary data.</text>
</comment>
<feature type="region of interest" description="Disordered" evidence="1">
    <location>
        <begin position="146"/>
        <end position="181"/>
    </location>
</feature>
<sequence>MRKQISSAPLRAARFNSAPPSAPAYSDRDNPAPGFTQGSSSRKMPSIASFLFRSAPAVSSDSSGSHITNAPAIPSTSIGSAAEHLQDELLKMYWQGVGRELPYLLLTFHRWQTRKESSDFLPEEEDDHIHGYDTFIDQVNDVSRQFHERNKRNQRSKRPEKPAKKEKKEKKDSTDPPSYDEVLRGRGWDIFADMKSQSIKGAVRTSLSERKLLDPARRRARMLLQSAQFLDIDKIIEHREPEEALSFWKRPASAQIKVSCYDDLDQPVFVPQHCSECKSTIRGCTFQDTTNESVVICEGCYRARYYGMTRFVKKYKECCLPGALTPEISRKLCYCSSVRRRDKDGRSRSLWPIDPELDAGNHIKGGAGRVGCGLYTVADLYAEAKFTSTRSKLAKHDSLLQLRKKDPNGGEIQKPSGASRKQPSRLKHLNETALPEYGYSYGFSTEAPEDIPPYLRSTIEKYPYGNVHMALRFGPLIIENGVANTMGGVLITNRDPPSLQIMRDPPEDITNCLLLTGGTDRMLYSQNRPRQPKRYKAFMKQVVGGAFCDFFESGIEDELIDAFMHESSCLVEDGMTFAEQETLLEQSTKRLLLHVKEYLASRVQAYISSITARLLDPEVQLRWHYRGNNCQAFCDKLIDRDLFGPLFASPTMHGQPRPLYLMSFVCRPGSNVPTRAFSKYDVPNGLTEEYLFKFRYGRHDDSDIIDTLAEYWTDWGAFEGPIYPSQDVFPWDCTEAYDRYPGNCGDCNISKHVLAFPFDSWSISSLHLARGRQLYPPSAKPRTGKSEEKKQHTGLMTDADWFKNRITILLGQDALLTAAVAMANCSQLQASTTWIHNHEDETMDRLKLGGIHRAQPFSHHFEKGAYHQYFVADWAFLAQPLRVIEYEKLRDWRAIKADVGVAKTDDGGGGGGGCSGGFFSCGAVAAGCAVGSPGMAGDTCGSNCVSSCSAGGDGDGGDGGCGGCGG</sequence>
<protein>
    <submittedName>
        <fullName evidence="2">Uncharacterized protein</fullName>
    </submittedName>
</protein>
<gene>
    <name evidence="2" type="ORF">KAF25_010817</name>
</gene>
<feature type="region of interest" description="Disordered" evidence="1">
    <location>
        <begin position="397"/>
        <end position="426"/>
    </location>
</feature>
<reference evidence="2" key="1">
    <citation type="submission" date="2021-04" db="EMBL/GenBank/DDBJ databases">
        <title>Draft genome of Fusarium avenaceum strain F156N33, isolated from an atmospheric sample in Virginia.</title>
        <authorList>
            <person name="Yang S."/>
            <person name="Vinatzer B.A."/>
            <person name="Coleman J."/>
        </authorList>
    </citation>
    <scope>NUCLEOTIDE SEQUENCE</scope>
    <source>
        <strain evidence="2">F156N33</strain>
    </source>
</reference>
<evidence type="ECO:0000313" key="2">
    <source>
        <dbReference type="EMBL" id="KAG5658636.1"/>
    </source>
</evidence>
<evidence type="ECO:0000256" key="1">
    <source>
        <dbReference type="SAM" id="MobiDB-lite"/>
    </source>
</evidence>
<feature type="compositionally biased region" description="Basic and acidic residues" evidence="1">
    <location>
        <begin position="397"/>
        <end position="408"/>
    </location>
</feature>